<dbReference type="AlphaFoldDB" id="A0A5B7JVX4"/>
<dbReference type="Proteomes" id="UP000324222">
    <property type="component" value="Unassembled WGS sequence"/>
</dbReference>
<comment type="caution">
    <text evidence="1">The sequence shown here is derived from an EMBL/GenBank/DDBJ whole genome shotgun (WGS) entry which is preliminary data.</text>
</comment>
<evidence type="ECO:0000313" key="1">
    <source>
        <dbReference type="EMBL" id="MPD01041.1"/>
    </source>
</evidence>
<keyword evidence="2" id="KW-1185">Reference proteome</keyword>
<dbReference type="EMBL" id="VSRR010125525">
    <property type="protein sequence ID" value="MPD01041.1"/>
    <property type="molecule type" value="Genomic_DNA"/>
</dbReference>
<name>A0A5B7JVX4_PORTR</name>
<reference evidence="1 2" key="1">
    <citation type="submission" date="2019-05" db="EMBL/GenBank/DDBJ databases">
        <title>Another draft genome of Portunus trituberculatus and its Hox gene families provides insights of decapod evolution.</title>
        <authorList>
            <person name="Jeong J.-H."/>
            <person name="Song I."/>
            <person name="Kim S."/>
            <person name="Choi T."/>
            <person name="Kim D."/>
            <person name="Ryu S."/>
            <person name="Kim W."/>
        </authorList>
    </citation>
    <scope>NUCLEOTIDE SEQUENCE [LARGE SCALE GENOMIC DNA]</scope>
    <source>
        <tissue evidence="1">Muscle</tissue>
    </source>
</reference>
<accession>A0A5B7JVX4</accession>
<proteinExistence type="predicted"/>
<gene>
    <name evidence="1" type="ORF">E2C01_096552</name>
</gene>
<organism evidence="1 2">
    <name type="scientific">Portunus trituberculatus</name>
    <name type="common">Swimming crab</name>
    <name type="synonym">Neptunus trituberculatus</name>
    <dbReference type="NCBI Taxonomy" id="210409"/>
    <lineage>
        <taxon>Eukaryota</taxon>
        <taxon>Metazoa</taxon>
        <taxon>Ecdysozoa</taxon>
        <taxon>Arthropoda</taxon>
        <taxon>Crustacea</taxon>
        <taxon>Multicrustacea</taxon>
        <taxon>Malacostraca</taxon>
        <taxon>Eumalacostraca</taxon>
        <taxon>Eucarida</taxon>
        <taxon>Decapoda</taxon>
        <taxon>Pleocyemata</taxon>
        <taxon>Brachyura</taxon>
        <taxon>Eubrachyura</taxon>
        <taxon>Portunoidea</taxon>
        <taxon>Portunidae</taxon>
        <taxon>Portuninae</taxon>
        <taxon>Portunus</taxon>
    </lineage>
</organism>
<sequence>MNEGTLCAMHQTLAIRGGSFWGERTHFMTVAGAWCVASHSLLMASRVRSGKVASSLLSHTGLLGRTLGEEGFVLVPV</sequence>
<protein>
    <submittedName>
        <fullName evidence="1">Uncharacterized protein</fullName>
    </submittedName>
</protein>
<evidence type="ECO:0000313" key="2">
    <source>
        <dbReference type="Proteomes" id="UP000324222"/>
    </source>
</evidence>